<dbReference type="PANTHER" id="PTHR31501:SF3">
    <property type="entry name" value="CALCIUM RELEASE-ACTIVATED CALCIUM CHANNEL PROTEIN 1"/>
    <property type="match status" value="1"/>
</dbReference>
<keyword evidence="11" id="KW-0406">Ion transport</keyword>
<keyword evidence="7" id="KW-0812">Transmembrane</keyword>
<evidence type="ECO:0000256" key="8">
    <source>
        <dbReference type="ARBA" id="ARBA00022837"/>
    </source>
</evidence>
<evidence type="ECO:0000256" key="3">
    <source>
        <dbReference type="ARBA" id="ARBA00022448"/>
    </source>
</evidence>
<protein>
    <recommendedName>
        <fullName evidence="16">Calcium release-activated calcium channel protein 1</fullName>
    </recommendedName>
    <alternativeName>
        <fullName evidence="18">Protein orai-1</fullName>
    </alternativeName>
    <alternativeName>
        <fullName evidence="17">Transmembrane protein 142A</fullName>
    </alternativeName>
</protein>
<dbReference type="Gene3D" id="1.20.140.140">
    <property type="entry name" value="Calcium release-activated calcium channel protein Orai"/>
    <property type="match status" value="1"/>
</dbReference>
<dbReference type="Ensembl" id="ENSAPOT00000025724.1">
    <property type="protein sequence ID" value="ENSAPOP00000016677.1"/>
    <property type="gene ID" value="ENSAPOG00000019787.1"/>
</dbReference>
<evidence type="ECO:0000256" key="12">
    <source>
        <dbReference type="ARBA" id="ARBA00023130"/>
    </source>
</evidence>
<keyword evidence="10" id="KW-1133">Transmembrane helix</keyword>
<dbReference type="Pfam" id="PF07856">
    <property type="entry name" value="Orai-1"/>
    <property type="match status" value="1"/>
</dbReference>
<keyword evidence="5" id="KW-0109">Calcium transport</keyword>
<keyword evidence="3" id="KW-0813">Transport</keyword>
<dbReference type="GO" id="GO:0015279">
    <property type="term" value="F:store-operated calcium channel activity"/>
    <property type="evidence" value="ECO:0007669"/>
    <property type="project" value="TreeGrafter"/>
</dbReference>
<evidence type="ECO:0000256" key="18">
    <source>
        <dbReference type="ARBA" id="ARBA00042240"/>
    </source>
</evidence>
<keyword evidence="14" id="KW-0325">Glycoprotein</keyword>
<evidence type="ECO:0000256" key="5">
    <source>
        <dbReference type="ARBA" id="ARBA00022568"/>
    </source>
</evidence>
<evidence type="ECO:0000256" key="15">
    <source>
        <dbReference type="ARBA" id="ARBA00023303"/>
    </source>
</evidence>
<evidence type="ECO:0000256" key="11">
    <source>
        <dbReference type="ARBA" id="ARBA00023065"/>
    </source>
</evidence>
<keyword evidence="9" id="KW-0391">Immunity</keyword>
<dbReference type="GO" id="GO:0005886">
    <property type="term" value="C:plasma membrane"/>
    <property type="evidence" value="ECO:0007669"/>
    <property type="project" value="UniProtKB-SubCell"/>
</dbReference>
<evidence type="ECO:0000256" key="4">
    <source>
        <dbReference type="ARBA" id="ARBA00022475"/>
    </source>
</evidence>
<reference evidence="19" key="2">
    <citation type="submission" date="2025-09" db="UniProtKB">
        <authorList>
            <consortium name="Ensembl"/>
        </authorList>
    </citation>
    <scope>IDENTIFICATION</scope>
</reference>
<dbReference type="Proteomes" id="UP000257200">
    <property type="component" value="Unplaced"/>
</dbReference>
<keyword evidence="20" id="KW-1185">Reference proteome</keyword>
<dbReference type="InterPro" id="IPR038350">
    <property type="entry name" value="Orai_sf"/>
</dbReference>
<evidence type="ECO:0000256" key="16">
    <source>
        <dbReference type="ARBA" id="ARBA00039339"/>
    </source>
</evidence>
<comment type="similarity">
    <text evidence="2">Belongs to the Orai family.</text>
</comment>
<name>A0A3Q1FLV6_9TELE</name>
<dbReference type="GeneTree" id="ENSGT00980000203017"/>
<evidence type="ECO:0000256" key="1">
    <source>
        <dbReference type="ARBA" id="ARBA00004651"/>
    </source>
</evidence>
<dbReference type="PANTHER" id="PTHR31501">
    <property type="entry name" value="CALCIUM RELEASE-ACTIVATED CALCIUM CHANNEL PROTEIN 1"/>
    <property type="match status" value="1"/>
</dbReference>
<evidence type="ECO:0000313" key="20">
    <source>
        <dbReference type="Proteomes" id="UP000257200"/>
    </source>
</evidence>
<dbReference type="InterPro" id="IPR012446">
    <property type="entry name" value="CRAC_channel"/>
</dbReference>
<keyword evidence="4" id="KW-1003">Cell membrane</keyword>
<dbReference type="AlphaFoldDB" id="A0A3Q1FLV6"/>
<reference evidence="19" key="1">
    <citation type="submission" date="2025-08" db="UniProtKB">
        <authorList>
            <consortium name="Ensembl"/>
        </authorList>
    </citation>
    <scope>IDENTIFICATION</scope>
</reference>
<evidence type="ECO:0000256" key="13">
    <source>
        <dbReference type="ARBA" id="ARBA00023136"/>
    </source>
</evidence>
<organism evidence="19 20">
    <name type="scientific">Acanthochromis polyacanthus</name>
    <name type="common">spiny chromis</name>
    <dbReference type="NCBI Taxonomy" id="80966"/>
    <lineage>
        <taxon>Eukaryota</taxon>
        <taxon>Metazoa</taxon>
        <taxon>Chordata</taxon>
        <taxon>Craniata</taxon>
        <taxon>Vertebrata</taxon>
        <taxon>Euteleostomi</taxon>
        <taxon>Actinopterygii</taxon>
        <taxon>Neopterygii</taxon>
        <taxon>Teleostei</taxon>
        <taxon>Neoteleostei</taxon>
        <taxon>Acanthomorphata</taxon>
        <taxon>Ovalentaria</taxon>
        <taxon>Pomacentridae</taxon>
        <taxon>Acanthochromis</taxon>
    </lineage>
</organism>
<evidence type="ECO:0000256" key="6">
    <source>
        <dbReference type="ARBA" id="ARBA00022673"/>
    </source>
</evidence>
<evidence type="ECO:0000313" key="19">
    <source>
        <dbReference type="Ensembl" id="ENSAPOP00000016677.1"/>
    </source>
</evidence>
<keyword evidence="15" id="KW-0407">Ion channel</keyword>
<keyword evidence="12" id="KW-1064">Adaptive immunity</keyword>
<comment type="subcellular location">
    <subcellularLocation>
        <location evidence="1">Cell membrane</location>
        <topology evidence="1">Multi-pass membrane protein</topology>
    </subcellularLocation>
</comment>
<keyword evidence="13" id="KW-0472">Membrane</keyword>
<evidence type="ECO:0000256" key="10">
    <source>
        <dbReference type="ARBA" id="ARBA00022989"/>
    </source>
</evidence>
<accession>A0A3Q1FLV6</accession>
<dbReference type="InParanoid" id="A0A3Q1FLV6"/>
<sequence>LFPSMSTRWQETSFVREGEGPLGRTLLVNEHSLQALSWRKLYLSRAKLKATSRTWALLSSFAMVS</sequence>
<evidence type="ECO:0000256" key="17">
    <source>
        <dbReference type="ARBA" id="ARBA00041729"/>
    </source>
</evidence>
<keyword evidence="8" id="KW-0106">Calcium</keyword>
<evidence type="ECO:0000256" key="14">
    <source>
        <dbReference type="ARBA" id="ARBA00023180"/>
    </source>
</evidence>
<dbReference type="STRING" id="80966.ENSAPOP00000016677"/>
<evidence type="ECO:0000256" key="2">
    <source>
        <dbReference type="ARBA" id="ARBA00008062"/>
    </source>
</evidence>
<evidence type="ECO:0000256" key="9">
    <source>
        <dbReference type="ARBA" id="ARBA00022859"/>
    </source>
</evidence>
<evidence type="ECO:0000256" key="7">
    <source>
        <dbReference type="ARBA" id="ARBA00022692"/>
    </source>
</evidence>
<proteinExistence type="inferred from homology"/>
<dbReference type="GO" id="GO:0002250">
    <property type="term" value="P:adaptive immune response"/>
    <property type="evidence" value="ECO:0007669"/>
    <property type="project" value="UniProtKB-KW"/>
</dbReference>
<dbReference type="GO" id="GO:0002115">
    <property type="term" value="P:store-operated calcium entry"/>
    <property type="evidence" value="ECO:0007669"/>
    <property type="project" value="TreeGrafter"/>
</dbReference>
<keyword evidence="6" id="KW-0107">Calcium channel</keyword>